<evidence type="ECO:0000259" key="1">
    <source>
        <dbReference type="Pfam" id="PF07287"/>
    </source>
</evidence>
<dbReference type="InterPro" id="IPR010839">
    <property type="entry name" value="AtuA_N"/>
</dbReference>
<name>A0A1X7FQA4_9HYPH</name>
<dbReference type="Proteomes" id="UP000192903">
    <property type="component" value="Unassembled WGS sequence"/>
</dbReference>
<dbReference type="AlphaFoldDB" id="A0A1X7FQA4"/>
<evidence type="ECO:0000313" key="3">
    <source>
        <dbReference type="Proteomes" id="UP000192903"/>
    </source>
</evidence>
<dbReference type="RefSeq" id="WP_085423500.1">
    <property type="nucleotide sequence ID" value="NZ_FXAF01000007.1"/>
</dbReference>
<feature type="domain" description="Acyclic terpene utilisation N-terminal" evidence="1">
    <location>
        <begin position="4"/>
        <end position="395"/>
    </location>
</feature>
<protein>
    <recommendedName>
        <fullName evidence="1">Acyclic terpene utilisation N-terminal domain-containing protein</fullName>
    </recommendedName>
</protein>
<dbReference type="OrthoDB" id="9763456at2"/>
<keyword evidence="3" id="KW-1185">Reference proteome</keyword>
<accession>A0A1X7FQA4</accession>
<organism evidence="2 3">
    <name type="scientific">Xaviernesmea oryzae</name>
    <dbReference type="NCBI Taxonomy" id="464029"/>
    <lineage>
        <taxon>Bacteria</taxon>
        <taxon>Pseudomonadati</taxon>
        <taxon>Pseudomonadota</taxon>
        <taxon>Alphaproteobacteria</taxon>
        <taxon>Hyphomicrobiales</taxon>
        <taxon>Rhizobiaceae</taxon>
        <taxon>Rhizobium/Agrobacterium group</taxon>
        <taxon>Xaviernesmea</taxon>
    </lineage>
</organism>
<evidence type="ECO:0000313" key="2">
    <source>
        <dbReference type="EMBL" id="SMF56050.1"/>
    </source>
</evidence>
<reference evidence="3" key="1">
    <citation type="submission" date="2017-04" db="EMBL/GenBank/DDBJ databases">
        <authorList>
            <person name="Varghese N."/>
            <person name="Submissions S."/>
        </authorList>
    </citation>
    <scope>NUCLEOTIDE SEQUENCE [LARGE SCALE GENOMIC DNA]</scope>
    <source>
        <strain evidence="3">B4P</strain>
    </source>
</reference>
<gene>
    <name evidence="2" type="ORF">SAMN02982989_0128</name>
</gene>
<proteinExistence type="predicted"/>
<dbReference type="Pfam" id="PF07287">
    <property type="entry name" value="AtuA"/>
    <property type="match status" value="1"/>
</dbReference>
<dbReference type="STRING" id="464029.SAMN02982989_0128"/>
<dbReference type="EMBL" id="FXAF01000007">
    <property type="protein sequence ID" value="SMF56050.1"/>
    <property type="molecule type" value="Genomic_DNA"/>
</dbReference>
<sequence length="456" mass="49752">MEEIRILCGSGGLGAGKVSAEAVAEAMRLEPHFISADAGTTDAGPFALGSGQTNYPRESVKRDLRILLLAANTAGIPLLIGSSGTAGIDAQVDLVMEIANEIAVENQIKVKAAAIYSEQSKEYLLGLYKEGRIRELVPAPHIDEDVIRSSEHIVGMMGIEPLQQAISEGAELIVGGRCSDAALYAAIPVMNGFPEGLAWHAGKVMECGTQVCVKAGSGVIFSVLTREHFIMQVIGKDLRITPQSVAAHSFYENGDPYIHVESSGAMDLTNAVYEALEDGRVKVSRSVFHNAAEYTVKLEGAVKVGYQSIVIGGMRDPYFIRNFDTWLLACRNSIESSVADILKLKSERDYTLVFHQYGRNGVMKELEPEQSLPREICLILEVTAPTQELANKIAAISRQPLLHQPIPEWKGSITSIAFLHNPSLLERGPVYRFAFHHVALPRSKTEMYRINHRSIG</sequence>